<dbReference type="Gene3D" id="2.170.120.40">
    <property type="entry name" value="YbbR-like domain"/>
    <property type="match status" value="1"/>
</dbReference>
<evidence type="ECO:0000313" key="1">
    <source>
        <dbReference type="EMBL" id="MPL79844.1"/>
    </source>
</evidence>
<evidence type="ECO:0008006" key="2">
    <source>
        <dbReference type="Google" id="ProtNLM"/>
    </source>
</evidence>
<comment type="caution">
    <text evidence="1">The sequence shown here is derived from an EMBL/GenBank/DDBJ whole genome shotgun (WGS) entry which is preliminary data.</text>
</comment>
<sequence length="328" mass="37089">MIKLRIFNISYERGRQILLFLFCLFLAFVIWSIHKLSESYTVYLQYKVTASAGLEGRSGEADSENYLIVRGKATGFYILQHRYSGTINKIYISPERREIRRRAGVTDGFYVLVKDVNDRLIQSFGNTLFVESFATDTLFYFFPGQTNKRVPVKPDFIISYAPQYTLNSTPKLSPDSVTLYGESTLLSKIDSVFTKQLKFQNLDKSVQGVVELIPEKGVRFSSGDISYSMDIVRYVEKSIQLPLSFVNVPDGIILKSNPSEVTLYFREKFGEAPNDAASVTMEVDYHDFETSINGVVKVLLSGNNKGVLSWRADPPFVEVSVASVDTLK</sequence>
<proteinExistence type="predicted"/>
<dbReference type="InterPro" id="IPR012505">
    <property type="entry name" value="YbbR"/>
</dbReference>
<name>A0A644ULK3_9ZZZZ</name>
<dbReference type="EMBL" id="VSSQ01000131">
    <property type="protein sequence ID" value="MPL79844.1"/>
    <property type="molecule type" value="Genomic_DNA"/>
</dbReference>
<gene>
    <name evidence="1" type="ORF">SDC9_25731</name>
</gene>
<protein>
    <recommendedName>
        <fullName evidence="2">YbbR-like protein</fullName>
    </recommendedName>
</protein>
<accession>A0A644ULK3</accession>
<dbReference type="Pfam" id="PF07949">
    <property type="entry name" value="YbbR"/>
    <property type="match status" value="1"/>
</dbReference>
<organism evidence="1">
    <name type="scientific">bioreactor metagenome</name>
    <dbReference type="NCBI Taxonomy" id="1076179"/>
    <lineage>
        <taxon>unclassified sequences</taxon>
        <taxon>metagenomes</taxon>
        <taxon>ecological metagenomes</taxon>
    </lineage>
</organism>
<dbReference type="AlphaFoldDB" id="A0A644ULK3"/>
<reference evidence="1" key="1">
    <citation type="submission" date="2019-08" db="EMBL/GenBank/DDBJ databases">
        <authorList>
            <person name="Kucharzyk K."/>
            <person name="Murdoch R.W."/>
            <person name="Higgins S."/>
            <person name="Loffler F."/>
        </authorList>
    </citation>
    <scope>NUCLEOTIDE SEQUENCE</scope>
</reference>